<name>A0ABW5JAJ5_9BACT</name>
<keyword evidence="5" id="KW-1185">Reference proteome</keyword>
<evidence type="ECO:0000313" key="4">
    <source>
        <dbReference type="EMBL" id="MFD2522585.1"/>
    </source>
</evidence>
<evidence type="ECO:0000259" key="3">
    <source>
        <dbReference type="Pfam" id="PF00144"/>
    </source>
</evidence>
<feature type="compositionally biased region" description="Basic and acidic residues" evidence="1">
    <location>
        <begin position="455"/>
        <end position="464"/>
    </location>
</feature>
<dbReference type="Pfam" id="PF00144">
    <property type="entry name" value="Beta-lactamase"/>
    <property type="match status" value="1"/>
</dbReference>
<dbReference type="InterPro" id="IPR001466">
    <property type="entry name" value="Beta-lactam-related"/>
</dbReference>
<dbReference type="GO" id="GO:0016787">
    <property type="term" value="F:hydrolase activity"/>
    <property type="evidence" value="ECO:0007669"/>
    <property type="project" value="UniProtKB-KW"/>
</dbReference>
<dbReference type="EMBL" id="JBHULC010000021">
    <property type="protein sequence ID" value="MFD2522585.1"/>
    <property type="molecule type" value="Genomic_DNA"/>
</dbReference>
<feature type="signal peptide" evidence="2">
    <location>
        <begin position="1"/>
        <end position="20"/>
    </location>
</feature>
<dbReference type="SUPFAM" id="SSF56601">
    <property type="entry name" value="beta-lactamase/transpeptidase-like"/>
    <property type="match status" value="1"/>
</dbReference>
<keyword evidence="4" id="KW-0378">Hydrolase</keyword>
<organism evidence="4 5">
    <name type="scientific">Emticicia soli</name>
    <dbReference type="NCBI Taxonomy" id="2027878"/>
    <lineage>
        <taxon>Bacteria</taxon>
        <taxon>Pseudomonadati</taxon>
        <taxon>Bacteroidota</taxon>
        <taxon>Cytophagia</taxon>
        <taxon>Cytophagales</taxon>
        <taxon>Leadbetterellaceae</taxon>
        <taxon>Emticicia</taxon>
    </lineage>
</organism>
<dbReference type="InterPro" id="IPR011990">
    <property type="entry name" value="TPR-like_helical_dom_sf"/>
</dbReference>
<feature type="domain" description="Beta-lactamase-related" evidence="3">
    <location>
        <begin position="43"/>
        <end position="340"/>
    </location>
</feature>
<evidence type="ECO:0000256" key="1">
    <source>
        <dbReference type="SAM" id="MobiDB-lite"/>
    </source>
</evidence>
<evidence type="ECO:0000256" key="2">
    <source>
        <dbReference type="SAM" id="SignalP"/>
    </source>
</evidence>
<feature type="region of interest" description="Disordered" evidence="1">
    <location>
        <begin position="455"/>
        <end position="479"/>
    </location>
</feature>
<reference evidence="5" key="1">
    <citation type="journal article" date="2019" name="Int. J. Syst. Evol. Microbiol.">
        <title>The Global Catalogue of Microorganisms (GCM) 10K type strain sequencing project: providing services to taxonomists for standard genome sequencing and annotation.</title>
        <authorList>
            <consortium name="The Broad Institute Genomics Platform"/>
            <consortium name="The Broad Institute Genome Sequencing Center for Infectious Disease"/>
            <person name="Wu L."/>
            <person name="Ma J."/>
        </authorList>
    </citation>
    <scope>NUCLEOTIDE SEQUENCE [LARGE SCALE GENOMIC DNA]</scope>
    <source>
        <strain evidence="5">KCTC 52344</strain>
    </source>
</reference>
<dbReference type="Proteomes" id="UP001597510">
    <property type="component" value="Unassembled WGS sequence"/>
</dbReference>
<dbReference type="SUPFAM" id="SSF48452">
    <property type="entry name" value="TPR-like"/>
    <property type="match status" value="1"/>
</dbReference>
<dbReference type="PANTHER" id="PTHR46825">
    <property type="entry name" value="D-ALANYL-D-ALANINE-CARBOXYPEPTIDASE/ENDOPEPTIDASE AMPH"/>
    <property type="match status" value="1"/>
</dbReference>
<proteinExistence type="predicted"/>
<gene>
    <name evidence="4" type="ORF">ACFSR2_16935</name>
</gene>
<evidence type="ECO:0000313" key="5">
    <source>
        <dbReference type="Proteomes" id="UP001597510"/>
    </source>
</evidence>
<dbReference type="RefSeq" id="WP_340237571.1">
    <property type="nucleotide sequence ID" value="NZ_JBBEWC010000008.1"/>
</dbReference>
<dbReference type="InterPro" id="IPR050491">
    <property type="entry name" value="AmpC-like"/>
</dbReference>
<dbReference type="InterPro" id="IPR012338">
    <property type="entry name" value="Beta-lactam/transpept-like"/>
</dbReference>
<protein>
    <submittedName>
        <fullName evidence="4">Serine hydrolase</fullName>
    </submittedName>
</protein>
<dbReference type="PANTHER" id="PTHR46825:SF9">
    <property type="entry name" value="BETA-LACTAMASE-RELATED DOMAIN-CONTAINING PROTEIN"/>
    <property type="match status" value="1"/>
</dbReference>
<comment type="caution">
    <text evidence="4">The sequence shown here is derived from an EMBL/GenBank/DDBJ whole genome shotgun (WGS) entry which is preliminary data.</text>
</comment>
<keyword evidence="2" id="KW-0732">Signal</keyword>
<sequence>MRKFLLSLSAVLCVCLSVYAQRVKKPKLPPSKSKQIHTFISNIHQDGQFSGALLVAEQGRLIYKKAFGYANRQTEELFTNQTPCYIGSISKQFTAMGIMVLQECGKLNYNQSIRSFFPELPPCMQPVTVLHLLRHTGGLALFGDYPDMNEQDVFNMLAKQESLRFSPGDKFEYCNAGYTLLGMIIEKVSGESLNDFLTTNIFAPIGMKNTYVNSMALRDRKRATGYYVFGDENNYDTFVGGSASVVSTIEDMYLWDKALANPTIVSKKTLAKAFEADKLTNQDEMYGTKGYGFGWFVSQKNAKKIVQHDGGFGGFRSYIERQPEQQNTIIFISNVRHSITGQIREGINNILEGKPYTIPKSSWANKLIERANSIGMANAIAEYKRTKNTDEGRSYYFNESEFNSLGYYLMRNKRIEDAIKFFVLNTEENPTSANAFDSLGEAYLNAGMKELSEQSYKKSRELSEARSSTQKTSEKITKQ</sequence>
<feature type="chain" id="PRO_5045694312" evidence="2">
    <location>
        <begin position="21"/>
        <end position="479"/>
    </location>
</feature>
<dbReference type="Gene3D" id="1.25.40.10">
    <property type="entry name" value="Tetratricopeptide repeat domain"/>
    <property type="match status" value="1"/>
</dbReference>
<dbReference type="Gene3D" id="3.40.710.10">
    <property type="entry name" value="DD-peptidase/beta-lactamase superfamily"/>
    <property type="match status" value="1"/>
</dbReference>
<accession>A0ABW5JAJ5</accession>